<organism evidence="8 9">
    <name type="scientific">Hohenbuehelia grisea</name>
    <dbReference type="NCBI Taxonomy" id="104357"/>
    <lineage>
        <taxon>Eukaryota</taxon>
        <taxon>Fungi</taxon>
        <taxon>Dikarya</taxon>
        <taxon>Basidiomycota</taxon>
        <taxon>Agaricomycotina</taxon>
        <taxon>Agaricomycetes</taxon>
        <taxon>Agaricomycetidae</taxon>
        <taxon>Agaricales</taxon>
        <taxon>Pleurotineae</taxon>
        <taxon>Pleurotaceae</taxon>
        <taxon>Hohenbuehelia</taxon>
    </lineage>
</organism>
<comment type="caution">
    <text evidence="8">The sequence shown here is derived from an EMBL/GenBank/DDBJ whole genome shotgun (WGS) entry which is preliminary data.</text>
</comment>
<proteinExistence type="predicted"/>
<dbReference type="Proteomes" id="UP001556367">
    <property type="component" value="Unassembled WGS sequence"/>
</dbReference>
<accession>A0ABR3J379</accession>
<sequence length="420" mass="46554">MAIDGFKLALSVLNFVGSLASAIGSGFILLCYLVLPLRKHFRHVLIINLAMADFINSFNNSVSGAHILVHRRDLTPGPGCVLNGFVGQISVQATDCAIFAIALVTVMTITQANKSRLISGEWEWSTIALATASIWLLPVITSFTALGKGWYVPVSGNWCWLTSTPVYLRYALTHGWRYLFMLCEVGLYTYLHFYLRRHFRMLAIPIISQGSQATKHTSRPVPLMPITFANNNTQSSDTQFDSQGSQTKSKAETLNPPTPNPEGAQYTMRRQSEASSHNPFSPSAATEVPSSPEPLSATPLRFSEGRTSSGSSWKAKLPFQHIMSHRSDDLELNNNRSSTSTSPRHRAIQRILLLNAYPLLYIILWIPGLANRIVEATGNKSRVTAILQASTQFVGLANALTYGWNERIARQLKKKFRPSE</sequence>
<evidence type="ECO:0000256" key="6">
    <source>
        <dbReference type="SAM" id="Phobius"/>
    </source>
</evidence>
<dbReference type="PANTHER" id="PTHR23112:SF37">
    <property type="entry name" value="G PROTEIN-COUPLED RECEPTOR GPR1"/>
    <property type="match status" value="1"/>
</dbReference>
<feature type="transmembrane region" description="Helical" evidence="6">
    <location>
        <begin position="12"/>
        <end position="35"/>
    </location>
</feature>
<feature type="transmembrane region" description="Helical" evidence="6">
    <location>
        <begin position="385"/>
        <end position="405"/>
    </location>
</feature>
<feature type="transmembrane region" description="Helical" evidence="6">
    <location>
        <begin position="122"/>
        <end position="146"/>
    </location>
</feature>
<dbReference type="SUPFAM" id="SSF81321">
    <property type="entry name" value="Family A G protein-coupled receptor-like"/>
    <property type="match status" value="1"/>
</dbReference>
<evidence type="ECO:0000256" key="4">
    <source>
        <dbReference type="ARBA" id="ARBA00023136"/>
    </source>
</evidence>
<feature type="compositionally biased region" description="Polar residues" evidence="5">
    <location>
        <begin position="273"/>
        <end position="284"/>
    </location>
</feature>
<reference evidence="9" key="1">
    <citation type="submission" date="2024-06" db="EMBL/GenBank/DDBJ databases">
        <title>Multi-omics analyses provide insights into the biosynthesis of the anticancer antibiotic pleurotin in Hohenbuehelia grisea.</title>
        <authorList>
            <person name="Weaver J.A."/>
            <person name="Alberti F."/>
        </authorList>
    </citation>
    <scope>NUCLEOTIDE SEQUENCE [LARGE SCALE GENOMIC DNA]</scope>
    <source>
        <strain evidence="9">T-177</strain>
    </source>
</reference>
<feature type="transmembrane region" description="Helical" evidence="6">
    <location>
        <begin position="351"/>
        <end position="370"/>
    </location>
</feature>
<feature type="compositionally biased region" description="Polar residues" evidence="5">
    <location>
        <begin position="228"/>
        <end position="248"/>
    </location>
</feature>
<feature type="transmembrane region" description="Helical" evidence="6">
    <location>
        <begin position="89"/>
        <end position="110"/>
    </location>
</feature>
<protein>
    <recommendedName>
        <fullName evidence="7">Glucose receptor Git3-like N-terminal domain-containing protein</fullName>
    </recommendedName>
</protein>
<evidence type="ECO:0000256" key="3">
    <source>
        <dbReference type="ARBA" id="ARBA00022989"/>
    </source>
</evidence>
<feature type="domain" description="Glucose receptor Git3-like N-terminal" evidence="7">
    <location>
        <begin position="11"/>
        <end position="200"/>
    </location>
</feature>
<keyword evidence="3 6" id="KW-1133">Transmembrane helix</keyword>
<dbReference type="InterPro" id="IPR023041">
    <property type="entry name" value="Glucose_rcpt_Git3-like_N"/>
</dbReference>
<dbReference type="PANTHER" id="PTHR23112">
    <property type="entry name" value="G PROTEIN-COUPLED RECEPTOR 157-RELATED"/>
    <property type="match status" value="1"/>
</dbReference>
<dbReference type="Pfam" id="PF11710">
    <property type="entry name" value="Git3"/>
    <property type="match status" value="1"/>
</dbReference>
<evidence type="ECO:0000256" key="2">
    <source>
        <dbReference type="ARBA" id="ARBA00022692"/>
    </source>
</evidence>
<keyword evidence="2 6" id="KW-0812">Transmembrane</keyword>
<evidence type="ECO:0000313" key="9">
    <source>
        <dbReference type="Proteomes" id="UP001556367"/>
    </source>
</evidence>
<name>A0ABR3J379_9AGAR</name>
<dbReference type="EMBL" id="JASNQZ010000012">
    <property type="protein sequence ID" value="KAL0950073.1"/>
    <property type="molecule type" value="Genomic_DNA"/>
</dbReference>
<dbReference type="Gene3D" id="1.20.1070.10">
    <property type="entry name" value="Rhodopsin 7-helix transmembrane proteins"/>
    <property type="match status" value="1"/>
</dbReference>
<feature type="transmembrane region" description="Helical" evidence="6">
    <location>
        <begin position="175"/>
        <end position="195"/>
    </location>
</feature>
<comment type="subcellular location">
    <subcellularLocation>
        <location evidence="1">Membrane</location>
        <topology evidence="1">Multi-pass membrane protein</topology>
    </subcellularLocation>
</comment>
<keyword evidence="4 6" id="KW-0472">Membrane</keyword>
<feature type="region of interest" description="Disordered" evidence="5">
    <location>
        <begin position="224"/>
        <end position="315"/>
    </location>
</feature>
<gene>
    <name evidence="8" type="ORF">HGRIS_010077</name>
</gene>
<evidence type="ECO:0000313" key="8">
    <source>
        <dbReference type="EMBL" id="KAL0950073.1"/>
    </source>
</evidence>
<feature type="transmembrane region" description="Helical" evidence="6">
    <location>
        <begin position="47"/>
        <end position="69"/>
    </location>
</feature>
<keyword evidence="9" id="KW-1185">Reference proteome</keyword>
<evidence type="ECO:0000259" key="7">
    <source>
        <dbReference type="Pfam" id="PF11710"/>
    </source>
</evidence>
<evidence type="ECO:0000256" key="1">
    <source>
        <dbReference type="ARBA" id="ARBA00004141"/>
    </source>
</evidence>
<evidence type="ECO:0000256" key="5">
    <source>
        <dbReference type="SAM" id="MobiDB-lite"/>
    </source>
</evidence>